<organism evidence="2 3">
    <name type="scientific">Chitinophaga caeni</name>
    <dbReference type="NCBI Taxonomy" id="2029983"/>
    <lineage>
        <taxon>Bacteria</taxon>
        <taxon>Pseudomonadati</taxon>
        <taxon>Bacteroidota</taxon>
        <taxon>Chitinophagia</taxon>
        <taxon>Chitinophagales</taxon>
        <taxon>Chitinophagaceae</taxon>
        <taxon>Chitinophaga</taxon>
    </lineage>
</organism>
<dbReference type="EMBL" id="CP023777">
    <property type="protein sequence ID" value="ATL49434.1"/>
    <property type="molecule type" value="Genomic_DNA"/>
</dbReference>
<dbReference type="InterPro" id="IPR025272">
    <property type="entry name" value="SocA_Panacea"/>
</dbReference>
<proteinExistence type="predicted"/>
<name>A0A291R013_9BACT</name>
<accession>A0A291R013</accession>
<evidence type="ECO:0000313" key="2">
    <source>
        <dbReference type="EMBL" id="ATL49434.1"/>
    </source>
</evidence>
<sequence>MVYPSRAIANYFIRESLRSGVELTPMKLIKLCYIAHGWRLGLYHQELINEGVQAWKYGPVVESIYDDFRHYGTHQITALKANDSYDQDYPMPGEDVLPLLKKVWEVYNKYSGLQLSAMTHQDGTPWDLVWNREGGKDRHAAIIPNNLIQQHYQHKIRDTQFNHGNDSSKPYPNNS</sequence>
<evidence type="ECO:0000259" key="1">
    <source>
        <dbReference type="Pfam" id="PF13274"/>
    </source>
</evidence>
<dbReference type="AlphaFoldDB" id="A0A291R013"/>
<keyword evidence="3" id="KW-1185">Reference proteome</keyword>
<dbReference type="RefSeq" id="WP_098195801.1">
    <property type="nucleotide sequence ID" value="NZ_CP023777.1"/>
</dbReference>
<dbReference type="Proteomes" id="UP000220133">
    <property type="component" value="Chromosome"/>
</dbReference>
<feature type="domain" description="Antitoxin SocA-like Panacea" evidence="1">
    <location>
        <begin position="28"/>
        <end position="126"/>
    </location>
</feature>
<dbReference type="OrthoDB" id="9799173at2"/>
<dbReference type="Pfam" id="PF13274">
    <property type="entry name" value="SocA_Panacea"/>
    <property type="match status" value="1"/>
</dbReference>
<reference evidence="2 3" key="1">
    <citation type="submission" date="2017-10" db="EMBL/GenBank/DDBJ databases">
        <title>Paenichitinophaga pekingensis gen. nov., sp. nov., isolated from activated sludge.</title>
        <authorList>
            <person name="Jin D."/>
            <person name="Kong X."/>
            <person name="Deng Y."/>
            <person name="Bai Z."/>
        </authorList>
    </citation>
    <scope>NUCLEOTIDE SEQUENCE [LARGE SCALE GENOMIC DNA]</scope>
    <source>
        <strain evidence="2 3">13</strain>
    </source>
</reference>
<protein>
    <recommendedName>
        <fullName evidence="1">Antitoxin SocA-like Panacea domain-containing protein</fullName>
    </recommendedName>
</protein>
<dbReference type="KEGG" id="cbae:COR50_20890"/>
<gene>
    <name evidence="2" type="ORF">COR50_20890</name>
</gene>
<evidence type="ECO:0000313" key="3">
    <source>
        <dbReference type="Proteomes" id="UP000220133"/>
    </source>
</evidence>